<comment type="similarity">
    <text evidence="2 7">Belongs to the phosphohexose mutase family.</text>
</comment>
<dbReference type="InterPro" id="IPR005846">
    <property type="entry name" value="A-D-PHexomutase_a/b/a-III"/>
</dbReference>
<gene>
    <name evidence="12" type="ORF">TISLANDTSLP1_03250</name>
</gene>
<name>A0A9W6GF85_9BACT</name>
<reference evidence="12" key="1">
    <citation type="submission" date="2022-12" db="EMBL/GenBank/DDBJ databases">
        <title>Reference genome sequencing for broad-spectrum identification of bacterial and archaeal isolates by mass spectrometry.</title>
        <authorList>
            <person name="Sekiguchi Y."/>
            <person name="Tourlousse D.M."/>
        </authorList>
    </citation>
    <scope>NUCLEOTIDE SEQUENCE</scope>
    <source>
        <strain evidence="12">TSL-P1</strain>
    </source>
</reference>
<dbReference type="CDD" id="cd03089">
    <property type="entry name" value="PMM_PGM"/>
    <property type="match status" value="1"/>
</dbReference>
<dbReference type="SUPFAM" id="SSF53738">
    <property type="entry name" value="Phosphoglucomutase, first 3 domains"/>
    <property type="match status" value="3"/>
</dbReference>
<proteinExistence type="inferred from homology"/>
<evidence type="ECO:0000259" key="8">
    <source>
        <dbReference type="Pfam" id="PF00408"/>
    </source>
</evidence>
<organism evidence="12 13">
    <name type="scientific">Thermodesulfovibrio yellowstonii</name>
    <dbReference type="NCBI Taxonomy" id="28262"/>
    <lineage>
        <taxon>Bacteria</taxon>
        <taxon>Pseudomonadati</taxon>
        <taxon>Nitrospirota</taxon>
        <taxon>Thermodesulfovibrionia</taxon>
        <taxon>Thermodesulfovibrionales</taxon>
        <taxon>Thermodesulfovibrionaceae</taxon>
        <taxon>Thermodesulfovibrio</taxon>
    </lineage>
</organism>
<evidence type="ECO:0000256" key="6">
    <source>
        <dbReference type="ARBA" id="ARBA00023235"/>
    </source>
</evidence>
<evidence type="ECO:0000256" key="5">
    <source>
        <dbReference type="ARBA" id="ARBA00022842"/>
    </source>
</evidence>
<sequence length="459" mass="51982">MEDRIFREYDIRGIYGEDLTEEISYLIGKAFVSLVFKELKRMPRKISVGMDARFSSETLKKELLKGITECGVDVIDIGLCPTPLQYFSLFTLPVDAGIMITGSHNPPEFNGFKLSIGKETIYGEKIRRLKKIIEKKDFINFNKTGKIEKYNITDDYINYMLSGFTSFEGIKVVVDSGNGTAGLVAPVILKKLGAEVYELYSEPDGRFPNHHPDPVVLENMEDLIQTVINKKAHLGIGFDGDADRIGVIDESGDVVWGDRLMIIFAKDILEENKGAKIIGEVKCSKVMYEEIAKAGGIPVMWKTGHSLIKKKMKEEGALLAGEMSGHIFFSDKYFGFDDAIYASLRLVEIVKKAGKPYGIKKLLCGVKTMQSTPEIRIDCIDEKKFMIVEKIKDYFQKFECNFIDGVRINFKKGWALIRASNTQPALVLRFEAETEDDLEEIKSIVHQKLFEVFQFFKIL</sequence>
<dbReference type="Pfam" id="PF02878">
    <property type="entry name" value="PGM_PMM_I"/>
    <property type="match status" value="1"/>
</dbReference>
<dbReference type="PANTHER" id="PTHR43771">
    <property type="entry name" value="PHOSPHOMANNOMUTASE"/>
    <property type="match status" value="1"/>
</dbReference>
<dbReference type="InterPro" id="IPR005844">
    <property type="entry name" value="A-D-PHexomutase_a/b/a-I"/>
</dbReference>
<keyword evidence="5 7" id="KW-0460">Magnesium</keyword>
<dbReference type="SUPFAM" id="SSF55957">
    <property type="entry name" value="Phosphoglucomutase, C-terminal domain"/>
    <property type="match status" value="1"/>
</dbReference>
<feature type="domain" description="Alpha-D-phosphohexomutase C-terminal" evidence="8">
    <location>
        <begin position="374"/>
        <end position="443"/>
    </location>
</feature>
<dbReference type="PROSITE" id="PS00710">
    <property type="entry name" value="PGM_PMM"/>
    <property type="match status" value="1"/>
</dbReference>
<dbReference type="InterPro" id="IPR005845">
    <property type="entry name" value="A-D-PHexomutase_a/b/a-II"/>
</dbReference>
<dbReference type="InterPro" id="IPR036900">
    <property type="entry name" value="A-D-PHexomutase_C_sf"/>
</dbReference>
<dbReference type="Proteomes" id="UP001144297">
    <property type="component" value="Unassembled WGS sequence"/>
</dbReference>
<comment type="cofactor">
    <cofactor evidence="1">
        <name>Mg(2+)</name>
        <dbReference type="ChEBI" id="CHEBI:18420"/>
    </cofactor>
</comment>
<dbReference type="Pfam" id="PF02880">
    <property type="entry name" value="PGM_PMM_III"/>
    <property type="match status" value="1"/>
</dbReference>
<evidence type="ECO:0000256" key="3">
    <source>
        <dbReference type="ARBA" id="ARBA00022553"/>
    </source>
</evidence>
<evidence type="ECO:0000313" key="12">
    <source>
        <dbReference type="EMBL" id="GLI52632.1"/>
    </source>
</evidence>
<dbReference type="GO" id="GO:0005975">
    <property type="term" value="P:carbohydrate metabolic process"/>
    <property type="evidence" value="ECO:0007669"/>
    <property type="project" value="InterPro"/>
</dbReference>
<comment type="caution">
    <text evidence="12">The sequence shown here is derived from an EMBL/GenBank/DDBJ whole genome shotgun (WGS) entry which is preliminary data.</text>
</comment>
<dbReference type="InterPro" id="IPR016055">
    <property type="entry name" value="A-D-PHexomutase_a/b/a-I/II/III"/>
</dbReference>
<feature type="domain" description="Alpha-D-phosphohexomutase alpha/beta/alpha" evidence="9">
    <location>
        <begin position="4"/>
        <end position="138"/>
    </location>
</feature>
<dbReference type="InterPro" id="IPR005841">
    <property type="entry name" value="Alpha-D-phosphohexomutase_SF"/>
</dbReference>
<evidence type="ECO:0000259" key="11">
    <source>
        <dbReference type="Pfam" id="PF02880"/>
    </source>
</evidence>
<feature type="domain" description="Alpha-D-phosphohexomutase alpha/beta/alpha" evidence="10">
    <location>
        <begin position="155"/>
        <end position="252"/>
    </location>
</feature>
<dbReference type="EMBL" id="BSDX01000001">
    <property type="protein sequence ID" value="GLI52632.1"/>
    <property type="molecule type" value="Genomic_DNA"/>
</dbReference>
<keyword evidence="3" id="KW-0597">Phosphoprotein</keyword>
<dbReference type="InterPro" id="IPR016066">
    <property type="entry name" value="A-D-PHexomutase_CS"/>
</dbReference>
<evidence type="ECO:0000256" key="4">
    <source>
        <dbReference type="ARBA" id="ARBA00022723"/>
    </source>
</evidence>
<evidence type="ECO:0000259" key="10">
    <source>
        <dbReference type="Pfam" id="PF02879"/>
    </source>
</evidence>
<evidence type="ECO:0000259" key="9">
    <source>
        <dbReference type="Pfam" id="PF02878"/>
    </source>
</evidence>
<evidence type="ECO:0000256" key="1">
    <source>
        <dbReference type="ARBA" id="ARBA00001946"/>
    </source>
</evidence>
<dbReference type="Pfam" id="PF02879">
    <property type="entry name" value="PGM_PMM_II"/>
    <property type="match status" value="1"/>
</dbReference>
<dbReference type="GO" id="GO:0016868">
    <property type="term" value="F:intramolecular phosphotransferase activity"/>
    <property type="evidence" value="ECO:0007669"/>
    <property type="project" value="InterPro"/>
</dbReference>
<feature type="domain" description="Alpha-D-phosphohexomutase alpha/beta/alpha" evidence="11">
    <location>
        <begin position="256"/>
        <end position="356"/>
    </location>
</feature>
<dbReference type="GO" id="GO:0000287">
    <property type="term" value="F:magnesium ion binding"/>
    <property type="evidence" value="ECO:0007669"/>
    <property type="project" value="InterPro"/>
</dbReference>
<dbReference type="Gene3D" id="3.40.120.10">
    <property type="entry name" value="Alpha-D-Glucose-1,6-Bisphosphate, subunit A, domain 3"/>
    <property type="match status" value="3"/>
</dbReference>
<evidence type="ECO:0000256" key="2">
    <source>
        <dbReference type="ARBA" id="ARBA00010231"/>
    </source>
</evidence>
<keyword evidence="4 7" id="KW-0479">Metal-binding</keyword>
<keyword evidence="13" id="KW-1185">Reference proteome</keyword>
<evidence type="ECO:0000256" key="7">
    <source>
        <dbReference type="RuleBase" id="RU004326"/>
    </source>
</evidence>
<dbReference type="Pfam" id="PF00408">
    <property type="entry name" value="PGM_PMM_IV"/>
    <property type="match status" value="1"/>
</dbReference>
<dbReference type="PANTHER" id="PTHR43771:SF2">
    <property type="entry name" value="PHOSPHOMANNOMUTASE_PHOSPHOGLUCOMUTASE"/>
    <property type="match status" value="1"/>
</dbReference>
<dbReference type="PRINTS" id="PR00509">
    <property type="entry name" value="PGMPMM"/>
</dbReference>
<dbReference type="Gene3D" id="3.30.310.50">
    <property type="entry name" value="Alpha-D-phosphohexomutase, C-terminal domain"/>
    <property type="match status" value="1"/>
</dbReference>
<keyword evidence="6" id="KW-0413">Isomerase</keyword>
<evidence type="ECO:0000313" key="13">
    <source>
        <dbReference type="Proteomes" id="UP001144297"/>
    </source>
</evidence>
<dbReference type="InterPro" id="IPR005843">
    <property type="entry name" value="A-D-PHexomutase_C"/>
</dbReference>
<protein>
    <submittedName>
        <fullName evidence="12">Phosphomannomutase</fullName>
    </submittedName>
</protein>
<accession>A0A9W6GF85</accession>
<dbReference type="AlphaFoldDB" id="A0A9W6GF85"/>